<comment type="caution">
    <text evidence="4">The sequence shown here is derived from an EMBL/GenBank/DDBJ whole genome shotgun (WGS) entry which is preliminary data.</text>
</comment>
<gene>
    <name evidence="4" type="ORF">ETU37_03920</name>
</gene>
<dbReference type="OrthoDB" id="2356897at2"/>
<evidence type="ECO:0000256" key="1">
    <source>
        <dbReference type="PROSITE-ProRule" id="PRU01122"/>
    </source>
</evidence>
<sequence length="354" mass="37187">MTRRTVSSVVVVVLLVALIGAAAFLPVPYVTMSPGPTVDVLAKYDGDQVIEVDGHKTFQTEGDLRLTTVSVTSPNVEINLLEALSAWFDGTRAVYPRDVIYPPEQTVDDVRRESSVQMVSSQDTAIAVAMHELGYDLPLLTEVLGVTKGSPADGKLQPRDYLLEVNGVKIDDVAKVSKAIQQTGVGETAEFVVRRDGERKTVQVQAEAAPDDPNRAVVGVEIGTGYDFPFDVKVHIDEDIGGPSAGLIFSLAVYDTLTPGSLTGGNDIAGTGSIDGDGNVGPIGGIQQKIVAAADAGAKVFLVPAANCQAALGADVREGEIELVRTATMHEAVQSLEKYADNPDADLPSCEGAA</sequence>
<evidence type="ECO:0000313" key="4">
    <source>
        <dbReference type="EMBL" id="RYU14357.1"/>
    </source>
</evidence>
<keyword evidence="5" id="KW-1185">Reference proteome</keyword>
<reference evidence="4 5" key="1">
    <citation type="submission" date="2019-01" db="EMBL/GenBank/DDBJ databases">
        <title>Nocardioides guangzhouensis sp. nov., an actinobacterium isolated from soil.</title>
        <authorList>
            <person name="Fu Y."/>
            <person name="Cai Y."/>
            <person name="Lin Z."/>
            <person name="Chen P."/>
        </authorList>
    </citation>
    <scope>NUCLEOTIDE SEQUENCE [LARGE SCALE GENOMIC DNA]</scope>
    <source>
        <strain evidence="4 5">NBRC 105384</strain>
    </source>
</reference>
<dbReference type="AlphaFoldDB" id="A0A4Q5J6S6"/>
<feature type="active site" evidence="1">
    <location>
        <position position="289"/>
    </location>
</feature>
<dbReference type="GO" id="GO:0006508">
    <property type="term" value="P:proteolysis"/>
    <property type="evidence" value="ECO:0007669"/>
    <property type="project" value="UniProtKB-KW"/>
</dbReference>
<dbReference type="InterPro" id="IPR027065">
    <property type="entry name" value="Lon_Prtase"/>
</dbReference>
<comment type="similarity">
    <text evidence="1">Belongs to the peptidase S16 family.</text>
</comment>
<evidence type="ECO:0000259" key="2">
    <source>
        <dbReference type="PROSITE" id="PS50106"/>
    </source>
</evidence>
<feature type="domain" description="Lon proteolytic" evidence="3">
    <location>
        <begin position="238"/>
        <end position="339"/>
    </location>
</feature>
<dbReference type="GO" id="GO:0004176">
    <property type="term" value="F:ATP-dependent peptidase activity"/>
    <property type="evidence" value="ECO:0007669"/>
    <property type="project" value="UniProtKB-UniRule"/>
</dbReference>
<dbReference type="SUPFAM" id="SSF50156">
    <property type="entry name" value="PDZ domain-like"/>
    <property type="match status" value="1"/>
</dbReference>
<dbReference type="Pfam" id="PF13180">
    <property type="entry name" value="PDZ_2"/>
    <property type="match status" value="1"/>
</dbReference>
<dbReference type="InterPro" id="IPR014721">
    <property type="entry name" value="Ribsml_uS5_D2-typ_fold_subgr"/>
</dbReference>
<comment type="catalytic activity">
    <reaction evidence="1">
        <text>Hydrolysis of proteins in presence of ATP.</text>
        <dbReference type="EC" id="3.4.21.53"/>
    </reaction>
</comment>
<dbReference type="PROSITE" id="PS50106">
    <property type="entry name" value="PDZ"/>
    <property type="match status" value="1"/>
</dbReference>
<dbReference type="InterPro" id="IPR001478">
    <property type="entry name" value="PDZ"/>
</dbReference>
<keyword evidence="1" id="KW-0378">Hydrolase</keyword>
<dbReference type="EMBL" id="SDPU01000011">
    <property type="protein sequence ID" value="RYU14357.1"/>
    <property type="molecule type" value="Genomic_DNA"/>
</dbReference>
<protein>
    <recommendedName>
        <fullName evidence="1">endopeptidase La</fullName>
        <ecNumber evidence="1">3.4.21.53</ecNumber>
    </recommendedName>
</protein>
<dbReference type="PANTHER" id="PTHR10046">
    <property type="entry name" value="ATP DEPENDENT LON PROTEASE FAMILY MEMBER"/>
    <property type="match status" value="1"/>
</dbReference>
<dbReference type="InterPro" id="IPR020568">
    <property type="entry name" value="Ribosomal_Su5_D2-typ_SF"/>
</dbReference>
<keyword evidence="1" id="KW-0645">Protease</keyword>
<accession>A0A4Q5J6S6</accession>
<name>A0A4Q5J6S6_9ACTN</name>
<feature type="domain" description="PDZ" evidence="2">
    <location>
        <begin position="115"/>
        <end position="173"/>
    </location>
</feature>
<dbReference type="InterPro" id="IPR008269">
    <property type="entry name" value="Lon_proteolytic"/>
</dbReference>
<dbReference type="RefSeq" id="WP_129985571.1">
    <property type="nucleotide sequence ID" value="NZ_SDPU01000011.1"/>
</dbReference>
<proteinExistence type="inferred from homology"/>
<dbReference type="Proteomes" id="UP000291189">
    <property type="component" value="Unassembled WGS sequence"/>
</dbReference>
<dbReference type="InterPro" id="IPR036034">
    <property type="entry name" value="PDZ_sf"/>
</dbReference>
<dbReference type="GO" id="GO:0005524">
    <property type="term" value="F:ATP binding"/>
    <property type="evidence" value="ECO:0007669"/>
    <property type="project" value="InterPro"/>
</dbReference>
<dbReference type="Gene3D" id="3.30.230.10">
    <property type="match status" value="1"/>
</dbReference>
<dbReference type="Pfam" id="PF05362">
    <property type="entry name" value="Lon_C"/>
    <property type="match status" value="1"/>
</dbReference>
<dbReference type="GO" id="GO:0004252">
    <property type="term" value="F:serine-type endopeptidase activity"/>
    <property type="evidence" value="ECO:0007669"/>
    <property type="project" value="UniProtKB-UniRule"/>
</dbReference>
<organism evidence="4 5">
    <name type="scientific">Nocardioides iriomotensis</name>
    <dbReference type="NCBI Taxonomy" id="715784"/>
    <lineage>
        <taxon>Bacteria</taxon>
        <taxon>Bacillati</taxon>
        <taxon>Actinomycetota</taxon>
        <taxon>Actinomycetes</taxon>
        <taxon>Propionibacteriales</taxon>
        <taxon>Nocardioidaceae</taxon>
        <taxon>Nocardioides</taxon>
    </lineage>
</organism>
<keyword evidence="1" id="KW-0720">Serine protease</keyword>
<feature type="active site" evidence="1">
    <location>
        <position position="244"/>
    </location>
</feature>
<dbReference type="SUPFAM" id="SSF54211">
    <property type="entry name" value="Ribosomal protein S5 domain 2-like"/>
    <property type="match status" value="1"/>
</dbReference>
<dbReference type="EC" id="3.4.21.53" evidence="1"/>
<dbReference type="GO" id="GO:0030163">
    <property type="term" value="P:protein catabolic process"/>
    <property type="evidence" value="ECO:0007669"/>
    <property type="project" value="InterPro"/>
</dbReference>
<evidence type="ECO:0000313" key="5">
    <source>
        <dbReference type="Proteomes" id="UP000291189"/>
    </source>
</evidence>
<dbReference type="PROSITE" id="PS51786">
    <property type="entry name" value="LON_PROTEOLYTIC"/>
    <property type="match status" value="1"/>
</dbReference>
<evidence type="ECO:0000259" key="3">
    <source>
        <dbReference type="PROSITE" id="PS51786"/>
    </source>
</evidence>